<gene>
    <name evidence="3" type="ORF">CYJ27_01435</name>
    <name evidence="2" type="ORF">HMPREF3187_00480</name>
</gene>
<evidence type="ECO:0000313" key="4">
    <source>
        <dbReference type="Proteomes" id="UP000070422"/>
    </source>
</evidence>
<dbReference type="AlphaFoldDB" id="A0A0X8F7C5"/>
<accession>A0A0X8F7C5</accession>
<dbReference type="Proteomes" id="UP000234775">
    <property type="component" value="Unassembled WGS sequence"/>
</dbReference>
<dbReference type="EMBL" id="LSCQ01000021">
    <property type="protein sequence ID" value="KXB37649.1"/>
    <property type="molecule type" value="Genomic_DNA"/>
</dbReference>
<dbReference type="Gene3D" id="1.25.40.10">
    <property type="entry name" value="Tetratricopeptide repeat domain"/>
    <property type="match status" value="1"/>
</dbReference>
<dbReference type="PROSITE" id="PS50005">
    <property type="entry name" value="TPR"/>
    <property type="match status" value="1"/>
</dbReference>
<dbReference type="PATRIC" id="fig|87541.4.peg.483"/>
<dbReference type="OrthoDB" id="2134051at2"/>
<dbReference type="SUPFAM" id="SSF48452">
    <property type="entry name" value="TPR-like"/>
    <property type="match status" value="1"/>
</dbReference>
<dbReference type="InterPro" id="IPR011990">
    <property type="entry name" value="TPR-like_helical_dom_sf"/>
</dbReference>
<protein>
    <submittedName>
        <fullName evidence="2">Tetratricopeptide repeat protein</fullName>
    </submittedName>
</protein>
<evidence type="ECO:0000313" key="2">
    <source>
        <dbReference type="EMBL" id="KXB37649.1"/>
    </source>
</evidence>
<evidence type="ECO:0000313" key="5">
    <source>
        <dbReference type="Proteomes" id="UP000234775"/>
    </source>
</evidence>
<dbReference type="EMBL" id="PKGZ01000001">
    <property type="protein sequence ID" value="PKY92125.1"/>
    <property type="molecule type" value="Genomic_DNA"/>
</dbReference>
<proteinExistence type="predicted"/>
<keyword evidence="5" id="KW-1185">Reference proteome</keyword>
<dbReference type="RefSeq" id="WP_060776402.1">
    <property type="nucleotide sequence ID" value="NZ_CP014159.1"/>
</dbReference>
<evidence type="ECO:0000313" key="3">
    <source>
        <dbReference type="EMBL" id="PKY92125.1"/>
    </source>
</evidence>
<feature type="repeat" description="TPR" evidence="1">
    <location>
        <begin position="150"/>
        <end position="183"/>
    </location>
</feature>
<evidence type="ECO:0000256" key="1">
    <source>
        <dbReference type="PROSITE-ProRule" id="PRU00339"/>
    </source>
</evidence>
<organism evidence="2 4">
    <name type="scientific">Aerococcus christensenii</name>
    <dbReference type="NCBI Taxonomy" id="87541"/>
    <lineage>
        <taxon>Bacteria</taxon>
        <taxon>Bacillati</taxon>
        <taxon>Bacillota</taxon>
        <taxon>Bacilli</taxon>
        <taxon>Lactobacillales</taxon>
        <taxon>Aerococcaceae</taxon>
        <taxon>Aerococcus</taxon>
    </lineage>
</organism>
<keyword evidence="1" id="KW-0802">TPR repeat</keyword>
<comment type="caution">
    <text evidence="2">The sequence shown here is derived from an EMBL/GenBank/DDBJ whole genome shotgun (WGS) entry which is preliminary data.</text>
</comment>
<sequence>MKQQQQSLLEELSRNFTGDFKEDITYIVNEVKEHFKELEKDEALRKHIEKVLLEAYPEESAPIQQLWMDLTTGSDDAFIQRMNQLVAEDRATDAQFEMNVFINAMESEFKDYKPKLNVKYYSVFNLIDLFIFSWYESAGLELRPTKRDYSRLYIAYAEILMAANEWQEAADAYQQALLWNPYNAKTIFNLAGVYLLMEQYGMSYATLFNGFRHAIRREDFSRGMSYLAYFYEKKGEKQAAAQLYYISLAWDDNNSRSRERLNHLQEKIGQVTPLEGEELLQFKKDYRIVDYPNPDMVNALKAVASRSMIMHAYQSAYVYYGLYLDLVEEAEDYIVDTMRQLDKKLKNKTE</sequence>
<reference evidence="2 4" key="1">
    <citation type="submission" date="2016-01" db="EMBL/GenBank/DDBJ databases">
        <authorList>
            <person name="Oliw E.H."/>
        </authorList>
    </citation>
    <scope>NUCLEOTIDE SEQUENCE [LARGE SCALE GENOMIC DNA]</scope>
    <source>
        <strain evidence="2 4">KA00635</strain>
    </source>
</reference>
<dbReference type="KEGG" id="acg:AWM71_01890"/>
<reference evidence="3 5" key="2">
    <citation type="submission" date="2017-12" db="EMBL/GenBank/DDBJ databases">
        <title>Phylogenetic diversity of female urinary microbiome.</title>
        <authorList>
            <person name="Thomas-White K."/>
            <person name="Wolfe A.J."/>
        </authorList>
    </citation>
    <scope>NUCLEOTIDE SEQUENCE [LARGE SCALE GENOMIC DNA]</scope>
    <source>
        <strain evidence="3 5">UMB0844</strain>
    </source>
</reference>
<dbReference type="Proteomes" id="UP000070422">
    <property type="component" value="Unassembled WGS sequence"/>
</dbReference>
<dbReference type="InterPro" id="IPR019734">
    <property type="entry name" value="TPR_rpt"/>
</dbReference>
<name>A0A0X8F7C5_9LACT</name>